<sequence>MRRSLILLLALAVLSVGILAAAVPYVNRNAETVTYTEQRLYGDPAVGEGLQIESMLTSNGKLHWQNTITLGETVETDSDFHFTARYEWEWELSRDTISLYCQSNMGMSSNGPIDFMEQPETAWLADVLTAAAEQTPDGAEDYAVTVPLAPYIEYYEIAAESTLPVGHTGHSMDDSQLWPTATEFFHVPVREGDVASVTVSKYESGNVYSIGYNLPNVNNIYGSGIQGPDGCWYLLFTARDSDGNPIAGAAPQGIYRIPVQKLDEEDGILEQVVESEVELVYATEDGSALYGMEDDTRLLLTADTEDGSTAILFDWATMEQIQTFPIGGHYMGNENGWYQSQVENDHVVTVSTLHSEKEENDSQWITVWAVGEDGLYHQVIDCDTSAGMEENSIYTSSIFDGERFLRVGYADRYGDNNIHVQICDNQGLQYAALLMCNLREPDDSGFLIQVEKDRPTPGLAEGR</sequence>
<reference evidence="1" key="1">
    <citation type="submission" date="2020-10" db="EMBL/GenBank/DDBJ databases">
        <authorList>
            <person name="Gilroy R."/>
        </authorList>
    </citation>
    <scope>NUCLEOTIDE SEQUENCE</scope>
    <source>
        <strain evidence="1">ChiBcec16-1751</strain>
    </source>
</reference>
<dbReference type="EMBL" id="DVJJ01000112">
    <property type="protein sequence ID" value="HIS65182.1"/>
    <property type="molecule type" value="Genomic_DNA"/>
</dbReference>
<evidence type="ECO:0000313" key="2">
    <source>
        <dbReference type="Proteomes" id="UP000886741"/>
    </source>
</evidence>
<dbReference type="AlphaFoldDB" id="A0A9D1JTI9"/>
<reference evidence="1" key="2">
    <citation type="journal article" date="2021" name="PeerJ">
        <title>Extensive microbial diversity within the chicken gut microbiome revealed by metagenomics and culture.</title>
        <authorList>
            <person name="Gilroy R."/>
            <person name="Ravi A."/>
            <person name="Getino M."/>
            <person name="Pursley I."/>
            <person name="Horton D.L."/>
            <person name="Alikhan N.F."/>
            <person name="Baker D."/>
            <person name="Gharbi K."/>
            <person name="Hall N."/>
            <person name="Watson M."/>
            <person name="Adriaenssens E.M."/>
            <person name="Foster-Nyarko E."/>
            <person name="Jarju S."/>
            <person name="Secka A."/>
            <person name="Antonio M."/>
            <person name="Oren A."/>
            <person name="Chaudhuri R.R."/>
            <person name="La Ragione R."/>
            <person name="Hildebrand F."/>
            <person name="Pallen M.J."/>
        </authorList>
    </citation>
    <scope>NUCLEOTIDE SEQUENCE</scope>
    <source>
        <strain evidence="1">ChiBcec16-1751</strain>
    </source>
</reference>
<name>A0A9D1JTI9_9FIRM</name>
<proteinExistence type="predicted"/>
<comment type="caution">
    <text evidence="1">The sequence shown here is derived from an EMBL/GenBank/DDBJ whole genome shotgun (WGS) entry which is preliminary data.</text>
</comment>
<dbReference type="Proteomes" id="UP000886741">
    <property type="component" value="Unassembled WGS sequence"/>
</dbReference>
<gene>
    <name evidence="1" type="ORF">IAA83_07425</name>
</gene>
<organism evidence="1 2">
    <name type="scientific">Candidatus Avoscillospira avistercoris</name>
    <dbReference type="NCBI Taxonomy" id="2840707"/>
    <lineage>
        <taxon>Bacteria</taxon>
        <taxon>Bacillati</taxon>
        <taxon>Bacillota</taxon>
        <taxon>Clostridia</taxon>
        <taxon>Eubacteriales</taxon>
        <taxon>Oscillospiraceae</taxon>
        <taxon>Oscillospiraceae incertae sedis</taxon>
        <taxon>Candidatus Avoscillospira</taxon>
    </lineage>
</organism>
<evidence type="ECO:0000313" key="1">
    <source>
        <dbReference type="EMBL" id="HIS65182.1"/>
    </source>
</evidence>
<accession>A0A9D1JTI9</accession>
<protein>
    <submittedName>
        <fullName evidence="1">Uncharacterized protein</fullName>
    </submittedName>
</protein>